<dbReference type="SUPFAM" id="SSF53067">
    <property type="entry name" value="Actin-like ATPase domain"/>
    <property type="match status" value="1"/>
</dbReference>
<organism evidence="2 3">
    <name type="scientific">Cryptosporangium japonicum</name>
    <dbReference type="NCBI Taxonomy" id="80872"/>
    <lineage>
        <taxon>Bacteria</taxon>
        <taxon>Bacillati</taxon>
        <taxon>Actinomycetota</taxon>
        <taxon>Actinomycetes</taxon>
        <taxon>Cryptosporangiales</taxon>
        <taxon>Cryptosporangiaceae</taxon>
        <taxon>Cryptosporangium</taxon>
    </lineage>
</organism>
<name>A0ABN0U5F3_9ACTN</name>
<dbReference type="InterPro" id="IPR043129">
    <property type="entry name" value="ATPase_NBD"/>
</dbReference>
<evidence type="ECO:0000256" key="1">
    <source>
        <dbReference type="ARBA" id="ARBA00006479"/>
    </source>
</evidence>
<dbReference type="CDD" id="cd23763">
    <property type="entry name" value="ASKHA_ATPase_ROK"/>
    <property type="match status" value="1"/>
</dbReference>
<keyword evidence="3" id="KW-1185">Reference proteome</keyword>
<sequence length="361" mass="37379">MDSMELVRSATDEHVLRALMRHRRLTRAELAIEAGISKPTAGESVRRLSLAGLLVDTGERTPGGRGRGRVGTYYALAGGVGTALAVSIAPEGVVAECVDAYGDVVARAEHEVARPARPESVATALQQAATRATAAGAVRLAVVSAADPVDRATGRMIHLPDSPFLLGELDPLHLLAPLVTGPIVVDNDVNWAARAERDGSADFAYLFLGEGLGCAIVSDGEVRRGANGLAGEVAHLLTTGPDGRAVRFIDVFEPLGLRRHDSTAIDVDRLLAAGADVHATLGEAVSGVLAALLALADPEHVIIGGPWGAHPAVLDAITAAAAHEPRPVPVRAPTVLDEPSLAGARREALELLRTTIVSGTP</sequence>
<dbReference type="Proteomes" id="UP001500967">
    <property type="component" value="Unassembled WGS sequence"/>
</dbReference>
<dbReference type="Pfam" id="PF00480">
    <property type="entry name" value="ROK"/>
    <property type="match status" value="1"/>
</dbReference>
<dbReference type="PANTHER" id="PTHR18964">
    <property type="entry name" value="ROK (REPRESSOR, ORF, KINASE) FAMILY"/>
    <property type="match status" value="1"/>
</dbReference>
<comment type="similarity">
    <text evidence="1">Belongs to the ROK (NagC/XylR) family.</text>
</comment>
<dbReference type="PANTHER" id="PTHR18964:SF149">
    <property type="entry name" value="BIFUNCTIONAL UDP-N-ACETYLGLUCOSAMINE 2-EPIMERASE_N-ACETYLMANNOSAMINE KINASE"/>
    <property type="match status" value="1"/>
</dbReference>
<protein>
    <submittedName>
        <fullName evidence="2">ROK family transcriptional regulator</fullName>
    </submittedName>
</protein>
<dbReference type="SUPFAM" id="SSF46785">
    <property type="entry name" value="Winged helix' DNA-binding domain"/>
    <property type="match status" value="1"/>
</dbReference>
<comment type="caution">
    <text evidence="2">The sequence shown here is derived from an EMBL/GenBank/DDBJ whole genome shotgun (WGS) entry which is preliminary data.</text>
</comment>
<dbReference type="Pfam" id="PF13412">
    <property type="entry name" value="HTH_24"/>
    <property type="match status" value="1"/>
</dbReference>
<dbReference type="InterPro" id="IPR036388">
    <property type="entry name" value="WH-like_DNA-bd_sf"/>
</dbReference>
<proteinExistence type="inferred from homology"/>
<dbReference type="Gene3D" id="1.10.10.10">
    <property type="entry name" value="Winged helix-like DNA-binding domain superfamily/Winged helix DNA-binding domain"/>
    <property type="match status" value="1"/>
</dbReference>
<accession>A0ABN0U5F3</accession>
<evidence type="ECO:0000313" key="2">
    <source>
        <dbReference type="EMBL" id="GAA0239074.1"/>
    </source>
</evidence>
<evidence type="ECO:0000313" key="3">
    <source>
        <dbReference type="Proteomes" id="UP001500967"/>
    </source>
</evidence>
<dbReference type="EMBL" id="BAAAGX010000009">
    <property type="protein sequence ID" value="GAA0239074.1"/>
    <property type="molecule type" value="Genomic_DNA"/>
</dbReference>
<dbReference type="InterPro" id="IPR000600">
    <property type="entry name" value="ROK"/>
</dbReference>
<reference evidence="2 3" key="1">
    <citation type="journal article" date="2019" name="Int. J. Syst. Evol. Microbiol.">
        <title>The Global Catalogue of Microorganisms (GCM) 10K type strain sequencing project: providing services to taxonomists for standard genome sequencing and annotation.</title>
        <authorList>
            <consortium name="The Broad Institute Genomics Platform"/>
            <consortium name="The Broad Institute Genome Sequencing Center for Infectious Disease"/>
            <person name="Wu L."/>
            <person name="Ma J."/>
        </authorList>
    </citation>
    <scope>NUCLEOTIDE SEQUENCE [LARGE SCALE GENOMIC DNA]</scope>
    <source>
        <strain evidence="2 3">JCM 10425</strain>
    </source>
</reference>
<gene>
    <name evidence="2" type="ORF">GCM10009539_25470</name>
</gene>
<dbReference type="InterPro" id="IPR036390">
    <property type="entry name" value="WH_DNA-bd_sf"/>
</dbReference>
<dbReference type="Gene3D" id="3.30.420.40">
    <property type="match status" value="2"/>
</dbReference>